<gene>
    <name evidence="5" type="ORF">ACFOGJ_24070</name>
</gene>
<evidence type="ECO:0000313" key="6">
    <source>
        <dbReference type="Proteomes" id="UP001595528"/>
    </source>
</evidence>
<dbReference type="CDD" id="cd18809">
    <property type="entry name" value="SF1_C_RecD"/>
    <property type="match status" value="1"/>
</dbReference>
<comment type="caution">
    <text evidence="5">The sequence shown here is derived from an EMBL/GenBank/DDBJ whole genome shotgun (WGS) entry which is preliminary data.</text>
</comment>
<proteinExistence type="predicted"/>
<evidence type="ECO:0000256" key="3">
    <source>
        <dbReference type="SAM" id="Coils"/>
    </source>
</evidence>
<accession>A0ABV7L6W5</accession>
<evidence type="ECO:0000256" key="2">
    <source>
        <dbReference type="ARBA" id="ARBA00022840"/>
    </source>
</evidence>
<feature type="region of interest" description="Disordered" evidence="4">
    <location>
        <begin position="1277"/>
        <end position="1316"/>
    </location>
</feature>
<dbReference type="Gene3D" id="3.40.50.300">
    <property type="entry name" value="P-loop containing nucleotide triphosphate hydrolases"/>
    <property type="match status" value="2"/>
</dbReference>
<name>A0ABV7L6W5_9PROT</name>
<organism evidence="5 6">
    <name type="scientific">Marinibaculum pumilum</name>
    <dbReference type="NCBI Taxonomy" id="1766165"/>
    <lineage>
        <taxon>Bacteria</taxon>
        <taxon>Pseudomonadati</taxon>
        <taxon>Pseudomonadota</taxon>
        <taxon>Alphaproteobacteria</taxon>
        <taxon>Rhodospirillales</taxon>
        <taxon>Rhodospirillaceae</taxon>
        <taxon>Marinibaculum</taxon>
    </lineage>
</organism>
<dbReference type="Pfam" id="PF13604">
    <property type="entry name" value="AAA_30"/>
    <property type="match status" value="1"/>
</dbReference>
<feature type="compositionally biased region" description="Basic and acidic residues" evidence="4">
    <location>
        <begin position="1290"/>
        <end position="1301"/>
    </location>
</feature>
<dbReference type="InterPro" id="IPR027417">
    <property type="entry name" value="P-loop_NTPase"/>
</dbReference>
<reference evidence="6" key="1">
    <citation type="journal article" date="2019" name="Int. J. Syst. Evol. Microbiol.">
        <title>The Global Catalogue of Microorganisms (GCM) 10K type strain sequencing project: providing services to taxonomists for standard genome sequencing and annotation.</title>
        <authorList>
            <consortium name="The Broad Institute Genomics Platform"/>
            <consortium name="The Broad Institute Genome Sequencing Center for Infectious Disease"/>
            <person name="Wu L."/>
            <person name="Ma J."/>
        </authorList>
    </citation>
    <scope>NUCLEOTIDE SEQUENCE [LARGE SCALE GENOMIC DNA]</scope>
    <source>
        <strain evidence="6">KCTC 42964</strain>
    </source>
</reference>
<feature type="compositionally biased region" description="Low complexity" evidence="4">
    <location>
        <begin position="1302"/>
        <end position="1316"/>
    </location>
</feature>
<feature type="region of interest" description="Disordered" evidence="4">
    <location>
        <begin position="1511"/>
        <end position="1535"/>
    </location>
</feature>
<dbReference type="Proteomes" id="UP001595528">
    <property type="component" value="Unassembled WGS sequence"/>
</dbReference>
<keyword evidence="6" id="KW-1185">Reference proteome</keyword>
<dbReference type="InterPro" id="IPR050534">
    <property type="entry name" value="Coronavir_polyprotein_1ab"/>
</dbReference>
<feature type="coiled-coil region" evidence="3">
    <location>
        <begin position="1338"/>
        <end position="1365"/>
    </location>
</feature>
<dbReference type="RefSeq" id="WP_379905439.1">
    <property type="nucleotide sequence ID" value="NZ_JBHRTR010000044.1"/>
</dbReference>
<evidence type="ECO:0000256" key="4">
    <source>
        <dbReference type="SAM" id="MobiDB-lite"/>
    </source>
</evidence>
<protein>
    <submittedName>
        <fullName evidence="5">AAA family ATPase</fullName>
    </submittedName>
</protein>
<evidence type="ECO:0000256" key="1">
    <source>
        <dbReference type="ARBA" id="ARBA00022741"/>
    </source>
</evidence>
<dbReference type="PANTHER" id="PTHR43788:SF6">
    <property type="entry name" value="DNA HELICASE B"/>
    <property type="match status" value="1"/>
</dbReference>
<dbReference type="SUPFAM" id="SSF52540">
    <property type="entry name" value="P-loop containing nucleoside triphosphate hydrolases"/>
    <property type="match status" value="2"/>
</dbReference>
<dbReference type="Gene3D" id="2.30.30.940">
    <property type="match status" value="1"/>
</dbReference>
<keyword evidence="1" id="KW-0547">Nucleotide-binding</keyword>
<keyword evidence="2" id="KW-0067">ATP-binding</keyword>
<sequence>MTAPSREAVVKVVGFGKSARAAIATARYVADGSEHVPPGTLLRDSEGRHHTPEAAAERLNLMPDEENLSPAARALPEHLRRGLPEQERLRNRQTGHFVLSFPKDVRVDPLVAELIAQDFIAPWADDSYPAFYVPHLRQGRGKVSGPDHIHIVLGMKSSDPGKGRLQIQTRDILEMRRRFARVAARHGIEMTATRRIDRPELQAEIVAGAEPVRAPNRFEPKRRGRLPKPQLLERQAPVWYARHGPGWEAMRAGDDPTAIAPPATVSLPAPSKRALQGLDSWAAARFSADSRELAARRFLEMAAEAHRTAFWYANNRPEVFGTPIEGAAALKLTGGDVPLSKTWRGKAAAVLQSAESPQHRGRRLSRARELKAVGDRTVRARSAAAAKAWIRDRTTAHDKRVPADLALALQQVPAWVERFGLPPTGETPLLPALPALPKKADQSLEAWMRATFAKAHRPLARERWLAMYAERPETALDVAAQYPELFGALRPDSKPGSAAQRLEKLDLDDAGRAAIRAAVAESQAQAPLTERRQALELLDDLVRERTVVSDTLLAAELVERSGSRDAAVDAMRAILFDPDTVTVAEDPESGERQLSTRAVVQAEARLLETAARMAADRHGAVGRLRAGAVLRRYKREFKKRTGADLTDQQTAAVLHATTGTRLAVVTGAAGAGKSTAFEAARHVWQRDGRQVLGAAPSGIAAQALAETGIQATTLHRLEQRLTAESAFAELRRTGRLDATTRESLAHGARFAAEKQSEPGKRAVWMARASAIENAEKVRVLDRRTRDWIAKQTERRTKDAVGARSVVVIDEAGMVGHEQLDRVLHRLDAVGAKVVLAGDPEQLQPIAAGGALRAVQKEAPPSRLTQVRRQREAWQQEASARLASGSADAAREAFKAYGSRGYFRTGIEGYDRDAQIKEAEQSLGRKLSIHEQTLLRNVLDYVSDRQVAGRAFAEGDREKGVEALHQRAEAALRIGADLAAHKPWIDRLGVDGVELALHVVEAREEPRRSVDHAVGELVQRFELDRQERDVRLRLDPTAGARAQLIDDHKTILAEDPDQRLLILAYTNKDVGRLNADARESMRELGLLTSADRVIRREDGEVRVATGDRILITSNLYGGEPRQLLAANGAIGTVTAIGPAKSGSPIELRLDNGANVTLSPSFQGWQHGYAATVHKSQGATVDRTFILDHSRFDRHLATVALTRHRDGAHVYAAAAYAATPDGLALRWSEARSKTTVADHAPPATVLGRQADPAQRAAVLDTAQVQDRLFPSLLEQAMDGPVPQAEASAARSPELRRQDTHKDQQPAAPQGQKPADPDAQLSPLAEVARRLQASKAAADQKKTIQESLRQAREALATTEAALQTARHDERDLQRSLEQVYRDPQEAAARIRKAVEGRGLTAAIRDLETRPEEFGRLHGTGVGPLRSQARRSAQQAAGKAAARLIAATEARRTVDAQAPEHATHQKTVTDLQARLAGLRSPDGPTQAEIRRAIRATRSTDRRALSAEDRQVLADELRRQRAAAQPTAIRQGRGRGGRGR</sequence>
<dbReference type="EMBL" id="JBHRTR010000044">
    <property type="protein sequence ID" value="MFC3230347.1"/>
    <property type="molecule type" value="Genomic_DNA"/>
</dbReference>
<dbReference type="PANTHER" id="PTHR43788">
    <property type="entry name" value="DNA2/NAM7 HELICASE FAMILY MEMBER"/>
    <property type="match status" value="1"/>
</dbReference>
<evidence type="ECO:0000313" key="5">
    <source>
        <dbReference type="EMBL" id="MFC3230347.1"/>
    </source>
</evidence>
<keyword evidence="3" id="KW-0175">Coiled coil</keyword>